<dbReference type="Pfam" id="PF14056">
    <property type="entry name" value="DUF4250"/>
    <property type="match status" value="1"/>
</dbReference>
<dbReference type="Proteomes" id="UP000619743">
    <property type="component" value="Unassembled WGS sequence"/>
</dbReference>
<accession>A0A8J2XPE8</accession>
<evidence type="ECO:0000313" key="1">
    <source>
        <dbReference type="EMBL" id="GGA87741.1"/>
    </source>
</evidence>
<keyword evidence="2" id="KW-1185">Reference proteome</keyword>
<name>A0A8J2XPE8_9GAMM</name>
<proteinExistence type="predicted"/>
<dbReference type="AlphaFoldDB" id="A0A8J2XPE8"/>
<reference evidence="2" key="1">
    <citation type="journal article" date="2019" name="Int. J. Syst. Evol. Microbiol.">
        <title>The Global Catalogue of Microorganisms (GCM) 10K type strain sequencing project: providing services to taxonomists for standard genome sequencing and annotation.</title>
        <authorList>
            <consortium name="The Broad Institute Genomics Platform"/>
            <consortium name="The Broad Institute Genome Sequencing Center for Infectious Disease"/>
            <person name="Wu L."/>
            <person name="Ma J."/>
        </authorList>
    </citation>
    <scope>NUCLEOTIDE SEQUENCE [LARGE SCALE GENOMIC DNA]</scope>
    <source>
        <strain evidence="2">CGMCC 1.10130</strain>
    </source>
</reference>
<organism evidence="1 2">
    <name type="scientific">Neiella marina</name>
    <dbReference type="NCBI Taxonomy" id="508461"/>
    <lineage>
        <taxon>Bacteria</taxon>
        <taxon>Pseudomonadati</taxon>
        <taxon>Pseudomonadota</taxon>
        <taxon>Gammaproteobacteria</taxon>
        <taxon>Alteromonadales</taxon>
        <taxon>Echinimonadaceae</taxon>
        <taxon>Neiella</taxon>
    </lineage>
</organism>
<evidence type="ECO:0000313" key="2">
    <source>
        <dbReference type="Proteomes" id="UP000619743"/>
    </source>
</evidence>
<dbReference type="RefSeq" id="WP_087506399.1">
    <property type="nucleotide sequence ID" value="NZ_BMDX01000022.1"/>
</dbReference>
<dbReference type="EMBL" id="BMDX01000022">
    <property type="protein sequence ID" value="GGA87741.1"/>
    <property type="molecule type" value="Genomic_DNA"/>
</dbReference>
<gene>
    <name evidence="1" type="ORF">GCM10011369_32270</name>
</gene>
<protein>
    <recommendedName>
        <fullName evidence="3">DUF4250 domain-containing protein</fullName>
    </recommendedName>
</protein>
<dbReference type="OrthoDB" id="6636823at2"/>
<dbReference type="InterPro" id="IPR025346">
    <property type="entry name" value="DUF4250"/>
</dbReference>
<evidence type="ECO:0008006" key="3">
    <source>
        <dbReference type="Google" id="ProtNLM"/>
    </source>
</evidence>
<sequence length="64" mass="7494">MHLSNKMLDTMDAFMLLSVVNMKLRNEYSNLTTLCNACDIDCNALQQKLHSIDMEYYPDSNQFR</sequence>
<comment type="caution">
    <text evidence="1">The sequence shown here is derived from an EMBL/GenBank/DDBJ whole genome shotgun (WGS) entry which is preliminary data.</text>
</comment>